<protein>
    <submittedName>
        <fullName evidence="3">Uncharacterized protein</fullName>
    </submittedName>
</protein>
<feature type="signal peptide" evidence="2">
    <location>
        <begin position="1"/>
        <end position="35"/>
    </location>
</feature>
<evidence type="ECO:0000256" key="2">
    <source>
        <dbReference type="SAM" id="SignalP"/>
    </source>
</evidence>
<evidence type="ECO:0000313" key="4">
    <source>
        <dbReference type="Proteomes" id="UP001059596"/>
    </source>
</evidence>
<dbReference type="EMBL" id="JAMKOV010000058">
    <property type="protein sequence ID" value="KAI8034780.1"/>
    <property type="molecule type" value="Genomic_DNA"/>
</dbReference>
<feature type="compositionally biased region" description="Basic and acidic residues" evidence="1">
    <location>
        <begin position="59"/>
        <end position="70"/>
    </location>
</feature>
<evidence type="ECO:0000313" key="3">
    <source>
        <dbReference type="EMBL" id="KAI8034780.1"/>
    </source>
</evidence>
<keyword evidence="4" id="KW-1185">Reference proteome</keyword>
<comment type="caution">
    <text evidence="3">The sequence shown here is derived from an EMBL/GenBank/DDBJ whole genome shotgun (WGS) entry which is preliminary data.</text>
</comment>
<evidence type="ECO:0000256" key="1">
    <source>
        <dbReference type="SAM" id="MobiDB-lite"/>
    </source>
</evidence>
<reference evidence="3" key="1">
    <citation type="journal article" date="2023" name="Genome Biol. Evol.">
        <title>Long-read-based Genome Assembly of Drosophila gunungcola Reveals Fewer Chemosensory Genes in Flower-breeding Species.</title>
        <authorList>
            <person name="Negi A."/>
            <person name="Liao B.Y."/>
            <person name="Yeh S.D."/>
        </authorList>
    </citation>
    <scope>NUCLEOTIDE SEQUENCE</scope>
    <source>
        <strain evidence="3">Sukarami</strain>
    </source>
</reference>
<feature type="region of interest" description="Disordered" evidence="1">
    <location>
        <begin position="59"/>
        <end position="103"/>
    </location>
</feature>
<proteinExistence type="predicted"/>
<name>A0A9P9YD98_9MUSC</name>
<organism evidence="3 4">
    <name type="scientific">Drosophila gunungcola</name>
    <name type="common">fruit fly</name>
    <dbReference type="NCBI Taxonomy" id="103775"/>
    <lineage>
        <taxon>Eukaryota</taxon>
        <taxon>Metazoa</taxon>
        <taxon>Ecdysozoa</taxon>
        <taxon>Arthropoda</taxon>
        <taxon>Hexapoda</taxon>
        <taxon>Insecta</taxon>
        <taxon>Pterygota</taxon>
        <taxon>Neoptera</taxon>
        <taxon>Endopterygota</taxon>
        <taxon>Diptera</taxon>
        <taxon>Brachycera</taxon>
        <taxon>Muscomorpha</taxon>
        <taxon>Ephydroidea</taxon>
        <taxon>Drosophilidae</taxon>
        <taxon>Drosophila</taxon>
        <taxon>Sophophora</taxon>
    </lineage>
</organism>
<gene>
    <name evidence="3" type="ORF">M5D96_012444</name>
</gene>
<dbReference type="Proteomes" id="UP001059596">
    <property type="component" value="Unassembled WGS sequence"/>
</dbReference>
<keyword evidence="2" id="KW-0732">Signal</keyword>
<accession>A0A9P9YD98</accession>
<dbReference type="AlphaFoldDB" id="A0A9P9YD98"/>
<feature type="chain" id="PRO_5040261927" evidence="2">
    <location>
        <begin position="36"/>
        <end position="155"/>
    </location>
</feature>
<sequence length="155" mass="16747">MGLRLAGHKFPSGGRTNRSHFTALLVLSLLEWQRGLYWGTGEPGGGRWIHNRCHNRGLQYDHRRDRTQDHRSHRRGPDCGPGPGPLGGRHHALLQPMGQDPDAGAISAQVPAAAPQLLSTGRPGCSHYSPALLRVANVDGHGTQSQYADVSICGL</sequence>